<organism evidence="10 11">
    <name type="scientific">Phytophthora megakarya</name>
    <dbReference type="NCBI Taxonomy" id="4795"/>
    <lineage>
        <taxon>Eukaryota</taxon>
        <taxon>Sar</taxon>
        <taxon>Stramenopiles</taxon>
        <taxon>Oomycota</taxon>
        <taxon>Peronosporomycetes</taxon>
        <taxon>Peronosporales</taxon>
        <taxon>Peronosporaceae</taxon>
        <taxon>Phytophthora</taxon>
    </lineage>
</organism>
<dbReference type="GO" id="GO:0005576">
    <property type="term" value="C:extracellular region"/>
    <property type="evidence" value="ECO:0007669"/>
    <property type="project" value="UniProtKB-SubCell"/>
</dbReference>
<evidence type="ECO:0000256" key="5">
    <source>
        <dbReference type="ARBA" id="ARBA00022729"/>
    </source>
</evidence>
<accession>A0A225V0Y2</accession>
<name>A0A225V0Y2_9STRA</name>
<proteinExistence type="inferred from homology"/>
<keyword evidence="6" id="KW-0843">Virulence</keyword>
<feature type="domain" description="RXLR phytopathogen effector protein WY-domain" evidence="8">
    <location>
        <begin position="218"/>
        <end position="268"/>
    </location>
</feature>
<sequence>MNNATAIDTDLRQRKPSPPSLRTDLPFVASNAAEAFSKRRLRLYDAVNVADKRNNEERIGFSGLSKFVENQSVKVFLKMGTNPSELFTRLRLAKDGVKLDDNPVFIRWLQYVYQYREKSLKSFYDEEIVDLLRNSKSDDELVTLFHNLRQVPEMKNLADKLQRTLLWISPTSNQMMNEVWLKNKQTPEEVFKILNLRDGPLDVENKVFLDWLRYTEFYRAEKGINSFSELQTMHYLLETVPMIEAKYGAVFQTLKEIPELKKLAESMQTSLFQRSTHVLKTDPKKFGNLLASPREWQSILDLPKHDPNFQTLEAYTLKYAKDFGGDAVLEKVKRLFARNDLEAAVAAAMKAS</sequence>
<evidence type="ECO:0000256" key="3">
    <source>
        <dbReference type="ARBA" id="ARBA00010400"/>
    </source>
</evidence>
<evidence type="ECO:0000313" key="11">
    <source>
        <dbReference type="Proteomes" id="UP000198211"/>
    </source>
</evidence>
<comment type="similarity">
    <text evidence="3">Belongs to the RxLR effector family.</text>
</comment>
<dbReference type="Pfam" id="PF22748">
    <property type="entry name" value="PexRD54_WY"/>
    <property type="match status" value="2"/>
</dbReference>
<evidence type="ECO:0000256" key="1">
    <source>
        <dbReference type="ARBA" id="ARBA00004340"/>
    </source>
</evidence>
<evidence type="ECO:0000256" key="2">
    <source>
        <dbReference type="ARBA" id="ARBA00004613"/>
    </source>
</evidence>
<dbReference type="Pfam" id="PF18634">
    <property type="entry name" value="RXLR_WY"/>
    <property type="match status" value="2"/>
</dbReference>
<feature type="domain" description="RxLR effector PexRD54 WY" evidence="9">
    <location>
        <begin position="176"/>
        <end position="214"/>
    </location>
</feature>
<feature type="domain" description="RxLR effector PexRD54 WY" evidence="9">
    <location>
        <begin position="74"/>
        <end position="112"/>
    </location>
</feature>
<dbReference type="OrthoDB" id="126955at2759"/>
<evidence type="ECO:0000259" key="8">
    <source>
        <dbReference type="Pfam" id="PF18634"/>
    </source>
</evidence>
<dbReference type="Proteomes" id="UP000198211">
    <property type="component" value="Unassembled WGS sequence"/>
</dbReference>
<dbReference type="AlphaFoldDB" id="A0A225V0Y2"/>
<gene>
    <name evidence="10" type="ORF">PHMEG_00029506</name>
</gene>
<keyword evidence="4" id="KW-0964">Secreted</keyword>
<comment type="caution">
    <text evidence="10">The sequence shown here is derived from an EMBL/GenBank/DDBJ whole genome shotgun (WGS) entry which is preliminary data.</text>
</comment>
<protein>
    <submittedName>
        <fullName evidence="10">RxLR effector protein</fullName>
    </submittedName>
</protein>
<evidence type="ECO:0000313" key="10">
    <source>
        <dbReference type="EMBL" id="OWY99485.1"/>
    </source>
</evidence>
<dbReference type="InterPro" id="IPR054463">
    <property type="entry name" value="PexRD54_WY"/>
</dbReference>
<feature type="domain" description="RXLR phytopathogen effector protein WY-domain" evidence="8">
    <location>
        <begin position="114"/>
        <end position="163"/>
    </location>
</feature>
<evidence type="ECO:0000256" key="4">
    <source>
        <dbReference type="ARBA" id="ARBA00022525"/>
    </source>
</evidence>
<dbReference type="EMBL" id="NBNE01008431">
    <property type="protein sequence ID" value="OWY99485.1"/>
    <property type="molecule type" value="Genomic_DNA"/>
</dbReference>
<evidence type="ECO:0000259" key="9">
    <source>
        <dbReference type="Pfam" id="PF22748"/>
    </source>
</evidence>
<reference evidence="11" key="1">
    <citation type="submission" date="2017-03" db="EMBL/GenBank/DDBJ databases">
        <title>Phytopthora megakarya and P. palmivora, two closely related causual agents of cacao black pod achieved similar genome size and gene model numbers by different mechanisms.</title>
        <authorList>
            <person name="Ali S."/>
            <person name="Shao J."/>
            <person name="Larry D.J."/>
            <person name="Kronmiller B."/>
            <person name="Shen D."/>
            <person name="Strem M.D."/>
            <person name="Melnick R.L."/>
            <person name="Guiltinan M.J."/>
            <person name="Tyler B.M."/>
            <person name="Meinhardt L.W."/>
            <person name="Bailey B.A."/>
        </authorList>
    </citation>
    <scope>NUCLEOTIDE SEQUENCE [LARGE SCALE GENOMIC DNA]</scope>
    <source>
        <strain evidence="11">zdho120</strain>
    </source>
</reference>
<dbReference type="InterPro" id="IPR040786">
    <property type="entry name" value="RXLR_WY"/>
</dbReference>
<keyword evidence="5" id="KW-0732">Signal</keyword>
<keyword evidence="11" id="KW-1185">Reference proteome</keyword>
<comment type="subcellular location">
    <subcellularLocation>
        <location evidence="1">Host cell</location>
    </subcellularLocation>
    <subcellularLocation>
        <location evidence="2">Secreted</location>
    </subcellularLocation>
</comment>
<evidence type="ECO:0000256" key="6">
    <source>
        <dbReference type="ARBA" id="ARBA00023026"/>
    </source>
</evidence>
<dbReference type="GO" id="GO:0043657">
    <property type="term" value="C:host cell"/>
    <property type="evidence" value="ECO:0007669"/>
    <property type="project" value="UniProtKB-SubCell"/>
</dbReference>
<evidence type="ECO:0000256" key="7">
    <source>
        <dbReference type="SAM" id="MobiDB-lite"/>
    </source>
</evidence>
<feature type="region of interest" description="Disordered" evidence="7">
    <location>
        <begin position="1"/>
        <end position="23"/>
    </location>
</feature>